<dbReference type="Gene3D" id="3.40.50.300">
    <property type="entry name" value="P-loop containing nucleotide triphosphate hydrolases"/>
    <property type="match status" value="1"/>
</dbReference>
<feature type="domain" description="ATPase AAA-type core" evidence="1">
    <location>
        <begin position="5"/>
        <end position="295"/>
    </location>
</feature>
<comment type="caution">
    <text evidence="2">The sequence shown here is derived from an EMBL/GenBank/DDBJ whole genome shotgun (WGS) entry which is preliminary data.</text>
</comment>
<name>A0ABX1QS67_9FLAO</name>
<dbReference type="Pfam" id="PF13304">
    <property type="entry name" value="AAA_21"/>
    <property type="match status" value="1"/>
</dbReference>
<dbReference type="Proteomes" id="UP000767947">
    <property type="component" value="Unassembled WGS sequence"/>
</dbReference>
<evidence type="ECO:0000313" key="3">
    <source>
        <dbReference type="Proteomes" id="UP000767947"/>
    </source>
</evidence>
<dbReference type="RefSeq" id="WP_169523702.1">
    <property type="nucleotide sequence ID" value="NZ_JAAMPT010000205.1"/>
</dbReference>
<evidence type="ECO:0000313" key="2">
    <source>
        <dbReference type="EMBL" id="NMH25127.1"/>
    </source>
</evidence>
<sequence length="400" mass="47271">MQHLILTGKNGSGKTSVLNEIKKFVNLFLKNEFPDEVSNSLDSIINNIEKIESENIYITSEKIKVELQDEDKTFFRDKIDELFVVLGRTSNLMLSTNTTFKSFKNEFENGNYIFTSFSAKRNFKTNEVKSPQKIDLPDIFETDQHGNELFLQYLVNQQVQLLYAKADKDAKTVKEIEDWFKKIRSIFRDIFEDETLDLIYDRDNYVFKFKTLNREEFEFNTLSDGFSSILGIIAEIIMRMERKSSKIYKLNGLILIDELETHLHISLQRKVLRILTTLFPNLQFIVTTHSPFILNSIENAVVYDMEYQETIHDVSKYSTEALVENYFESNKYSEALLEKINHYEKLLKKRSNSDEEIDEIIEMKKYFDDLPLINSKEMELKINLLNLDYKDKFERLIQHD</sequence>
<dbReference type="PANTHER" id="PTHR43581:SF4">
    <property type="entry name" value="ATP_GTP PHOSPHATASE"/>
    <property type="match status" value="1"/>
</dbReference>
<protein>
    <submittedName>
        <fullName evidence="2">AAA family ATPase</fullName>
    </submittedName>
</protein>
<dbReference type="EMBL" id="JAAMPT010000205">
    <property type="protein sequence ID" value="NMH25127.1"/>
    <property type="molecule type" value="Genomic_DNA"/>
</dbReference>
<keyword evidence="3" id="KW-1185">Reference proteome</keyword>
<evidence type="ECO:0000259" key="1">
    <source>
        <dbReference type="Pfam" id="PF13304"/>
    </source>
</evidence>
<dbReference type="PANTHER" id="PTHR43581">
    <property type="entry name" value="ATP/GTP PHOSPHATASE"/>
    <property type="match status" value="1"/>
</dbReference>
<dbReference type="InterPro" id="IPR003959">
    <property type="entry name" value="ATPase_AAA_core"/>
</dbReference>
<dbReference type="InterPro" id="IPR051396">
    <property type="entry name" value="Bact_Antivir_Def_Nuclease"/>
</dbReference>
<proteinExistence type="predicted"/>
<dbReference type="SUPFAM" id="SSF52540">
    <property type="entry name" value="P-loop containing nucleoside triphosphate hydrolases"/>
    <property type="match status" value="1"/>
</dbReference>
<reference evidence="2 3" key="1">
    <citation type="submission" date="2020-02" db="EMBL/GenBank/DDBJ databases">
        <title>Flavobacterium sp. genome.</title>
        <authorList>
            <person name="Jung H.S."/>
            <person name="Baek J.H."/>
            <person name="Jeon C.O."/>
        </authorList>
    </citation>
    <scope>NUCLEOTIDE SEQUENCE [LARGE SCALE GENOMIC DNA]</scope>
    <source>
        <strain evidence="2 3">SE-s27</strain>
    </source>
</reference>
<organism evidence="2 3">
    <name type="scientific">Flavobacterium solisilvae</name>
    <dbReference type="NCBI Taxonomy" id="1852019"/>
    <lineage>
        <taxon>Bacteria</taxon>
        <taxon>Pseudomonadati</taxon>
        <taxon>Bacteroidota</taxon>
        <taxon>Flavobacteriia</taxon>
        <taxon>Flavobacteriales</taxon>
        <taxon>Flavobacteriaceae</taxon>
        <taxon>Flavobacterium</taxon>
    </lineage>
</organism>
<gene>
    <name evidence="2" type="ORF">G6042_07585</name>
</gene>
<dbReference type="InterPro" id="IPR027417">
    <property type="entry name" value="P-loop_NTPase"/>
</dbReference>
<accession>A0ABX1QS67</accession>